<comment type="subcellular location">
    <subcellularLocation>
        <location evidence="2">Periplasm</location>
    </subcellularLocation>
</comment>
<evidence type="ECO:0000313" key="14">
    <source>
        <dbReference type="EMBL" id="TDQ82276.1"/>
    </source>
</evidence>
<dbReference type="InterPro" id="IPR036280">
    <property type="entry name" value="Multihaem_cyt_sf"/>
</dbReference>
<comment type="caution">
    <text evidence="14">The sequence shown here is derived from an EMBL/GenBank/DDBJ whole genome shotgun (WGS) entry which is preliminary data.</text>
</comment>
<dbReference type="SUPFAM" id="SSF48695">
    <property type="entry name" value="Multiheme cytochromes"/>
    <property type="match status" value="1"/>
</dbReference>
<keyword evidence="11" id="KW-0249">Electron transport</keyword>
<dbReference type="InterPro" id="IPR005591">
    <property type="entry name" value="NapB"/>
</dbReference>
<evidence type="ECO:0000256" key="2">
    <source>
        <dbReference type="ARBA" id="ARBA00004418"/>
    </source>
</evidence>
<dbReference type="GO" id="GO:0046872">
    <property type="term" value="F:metal ion binding"/>
    <property type="evidence" value="ECO:0007669"/>
    <property type="project" value="UniProtKB-KW"/>
</dbReference>
<dbReference type="EMBL" id="SNYW01000008">
    <property type="protein sequence ID" value="TDQ82276.1"/>
    <property type="molecule type" value="Genomic_DNA"/>
</dbReference>
<evidence type="ECO:0000256" key="7">
    <source>
        <dbReference type="ARBA" id="ARBA00022617"/>
    </source>
</evidence>
<dbReference type="GO" id="GO:0009061">
    <property type="term" value="P:anaerobic respiration"/>
    <property type="evidence" value="ECO:0007669"/>
    <property type="project" value="InterPro"/>
</dbReference>
<keyword evidence="12" id="KW-0408">Iron</keyword>
<protein>
    <recommendedName>
        <fullName evidence="5">Periplasmic nitrate reductase, electron transfer subunit</fullName>
    </recommendedName>
    <alternativeName>
        <fullName evidence="13">Diheme cytochrome c NapB</fullName>
    </alternativeName>
</protein>
<comment type="subunit">
    <text evidence="4">Component of the periplasmic nitrate reductase NapAB complex composed of NapA and NapB.</text>
</comment>
<dbReference type="OrthoDB" id="13290at2"/>
<reference evidence="14 15" key="1">
    <citation type="submission" date="2019-03" db="EMBL/GenBank/DDBJ databases">
        <title>Genomic Encyclopedia of Type Strains, Phase III (KMG-III): the genomes of soil and plant-associated and newly described type strains.</title>
        <authorList>
            <person name="Whitman W."/>
        </authorList>
    </citation>
    <scope>NUCLEOTIDE SEQUENCE [LARGE SCALE GENOMIC DNA]</scope>
    <source>
        <strain evidence="14 15">CGMCC 1.7660</strain>
    </source>
</reference>
<keyword evidence="6" id="KW-0813">Transport</keyword>
<evidence type="ECO:0000256" key="8">
    <source>
        <dbReference type="ARBA" id="ARBA00022723"/>
    </source>
</evidence>
<evidence type="ECO:0000256" key="3">
    <source>
        <dbReference type="ARBA" id="ARBA00007368"/>
    </source>
</evidence>
<keyword evidence="9" id="KW-0732">Signal</keyword>
<accession>A0A4R6WR40</accession>
<evidence type="ECO:0000256" key="4">
    <source>
        <dbReference type="ARBA" id="ARBA00011752"/>
    </source>
</evidence>
<dbReference type="Pfam" id="PF03892">
    <property type="entry name" value="NapB"/>
    <property type="match status" value="1"/>
</dbReference>
<proteinExistence type="inferred from homology"/>
<evidence type="ECO:0000256" key="13">
    <source>
        <dbReference type="ARBA" id="ARBA00031832"/>
    </source>
</evidence>
<dbReference type="RefSeq" id="WP_133613568.1">
    <property type="nucleotide sequence ID" value="NZ_SNYW01000008.1"/>
</dbReference>
<gene>
    <name evidence="14" type="ORF">A8950_2098</name>
</gene>
<keyword evidence="15" id="KW-1185">Reference proteome</keyword>
<evidence type="ECO:0000256" key="10">
    <source>
        <dbReference type="ARBA" id="ARBA00022764"/>
    </source>
</evidence>
<sequence>MSRLRGFSPILAAGLLAAAIPLIGGIALIGIAAAQEVAVSDLRDGVPPTEEAAPPPIFNEINDDKRRARNYPEQPPVIPHNIRDYPITLNANKCLTCHTREFTAQSQAPMISITHFMDRDSQILATVTPRRYFCTQCHVTQADAPDLVENQFMPIEEILRAFREQDGEEPNP</sequence>
<evidence type="ECO:0000313" key="15">
    <source>
        <dbReference type="Proteomes" id="UP000295783"/>
    </source>
</evidence>
<dbReference type="Gene3D" id="1.10.1130.10">
    <property type="entry name" value="Flavocytochrome C3, Chain A"/>
    <property type="match status" value="1"/>
</dbReference>
<comment type="similarity">
    <text evidence="3">Belongs to the NapB family.</text>
</comment>
<dbReference type="PANTHER" id="PTHR38604:SF1">
    <property type="entry name" value="PERIPLASMIC NITRATE REDUCTASE, ELECTRON TRANSFER SUBUNIT"/>
    <property type="match status" value="1"/>
</dbReference>
<dbReference type="AlphaFoldDB" id="A0A4R6WR40"/>
<keyword evidence="8" id="KW-0479">Metal-binding</keyword>
<name>A0A4R6WR40_9PROT</name>
<evidence type="ECO:0000256" key="12">
    <source>
        <dbReference type="ARBA" id="ARBA00023004"/>
    </source>
</evidence>
<evidence type="ECO:0000256" key="9">
    <source>
        <dbReference type="ARBA" id="ARBA00022729"/>
    </source>
</evidence>
<evidence type="ECO:0000256" key="1">
    <source>
        <dbReference type="ARBA" id="ARBA00002599"/>
    </source>
</evidence>
<comment type="function">
    <text evidence="1">Electron transfer subunit of the periplasmic nitrate reductase complex NapAB. Receives electrons from the membrane-anchored tetraheme c-type NapC protein and transfers these to NapA subunit, thus allowing electron flow between membrane and periplasm. Essential for periplasmic nitrate reduction with nitrate as the terminal electron acceptor.</text>
</comment>
<dbReference type="FunFam" id="1.10.1130.10:FF:000001">
    <property type="entry name" value="Periplasmic nitrate reductase, electron transfer subunit"/>
    <property type="match status" value="1"/>
</dbReference>
<keyword evidence="7" id="KW-0349">Heme</keyword>
<keyword evidence="10" id="KW-0574">Periplasm</keyword>
<dbReference type="GO" id="GO:0042597">
    <property type="term" value="C:periplasmic space"/>
    <property type="evidence" value="ECO:0007669"/>
    <property type="project" value="UniProtKB-SubCell"/>
</dbReference>
<evidence type="ECO:0000256" key="11">
    <source>
        <dbReference type="ARBA" id="ARBA00022982"/>
    </source>
</evidence>
<organism evidence="14 15">
    <name type="scientific">Dongia mobilis</name>
    <dbReference type="NCBI Taxonomy" id="578943"/>
    <lineage>
        <taxon>Bacteria</taxon>
        <taxon>Pseudomonadati</taxon>
        <taxon>Pseudomonadota</taxon>
        <taxon>Alphaproteobacteria</taxon>
        <taxon>Rhodospirillales</taxon>
        <taxon>Dongiaceae</taxon>
        <taxon>Dongia</taxon>
    </lineage>
</organism>
<evidence type="ECO:0000256" key="5">
    <source>
        <dbReference type="ARBA" id="ARBA00013773"/>
    </source>
</evidence>
<evidence type="ECO:0000256" key="6">
    <source>
        <dbReference type="ARBA" id="ARBA00022448"/>
    </source>
</evidence>
<dbReference type="PANTHER" id="PTHR38604">
    <property type="entry name" value="PERIPLASMIC NITRATE REDUCTASE, ELECTRON TRANSFER SUBUNIT"/>
    <property type="match status" value="1"/>
</dbReference>
<dbReference type="Proteomes" id="UP000295783">
    <property type="component" value="Unassembled WGS sequence"/>
</dbReference>